<accession>A0A916TMJ6</accession>
<evidence type="ECO:0000256" key="3">
    <source>
        <dbReference type="ARBA" id="ARBA00022801"/>
    </source>
</evidence>
<keyword evidence="3" id="KW-0378">Hydrolase</keyword>
<sequence length="349" mass="37927">MLEKKVTDEILFEKRGHAGFILLNRPKALNALSHGMVKAMAAQLSLWASDDSIRHVVVSGAGEKAFCAGGDIRAIYEARRAGQTEGLSDFFRDEYRLNAQIKAFPKPYIAVIDGIVMGGGVGVSVHGSHRIGTEHMLFSMPETGIGFFPDVGGTYFLPRLPNAVGTYLAMSAGRMGQADAYEAGILTHATARDRIGDLMVSLERAEDVDALLASVSMVPERGAVMAQADLIDRVFSKETVSGIMAALDAQDDAFAAETAKTIRGKSPTSVHIALEQMRRGRTLDFNGCMRLEFRIVSEILKGHDFFEGVRAVLIDKDHSPKWRPDHLDQVDSLALQAYFGMPNGGDLTL</sequence>
<dbReference type="EC" id="3.1.2.4" evidence="2"/>
<evidence type="ECO:0000256" key="2">
    <source>
        <dbReference type="ARBA" id="ARBA00011915"/>
    </source>
</evidence>
<dbReference type="EMBL" id="BMFA01000009">
    <property type="protein sequence ID" value="GGB56534.1"/>
    <property type="molecule type" value="Genomic_DNA"/>
</dbReference>
<reference evidence="5" key="2">
    <citation type="submission" date="2020-09" db="EMBL/GenBank/DDBJ databases">
        <authorList>
            <person name="Sun Q."/>
            <person name="Zhou Y."/>
        </authorList>
    </citation>
    <scope>NUCLEOTIDE SEQUENCE</scope>
    <source>
        <strain evidence="5">CGMCC 1.12426</strain>
    </source>
</reference>
<name>A0A916TMJ6_9HYPH</name>
<evidence type="ECO:0000313" key="6">
    <source>
        <dbReference type="Proteomes" id="UP000605148"/>
    </source>
</evidence>
<dbReference type="PANTHER" id="PTHR43176">
    <property type="entry name" value="3-HYDROXYISOBUTYRYL-COA HYDROLASE-RELATED"/>
    <property type="match status" value="1"/>
</dbReference>
<dbReference type="InterPro" id="IPR029045">
    <property type="entry name" value="ClpP/crotonase-like_dom_sf"/>
</dbReference>
<reference evidence="5" key="1">
    <citation type="journal article" date="2014" name="Int. J. Syst. Evol. Microbiol.">
        <title>Complete genome sequence of Corynebacterium casei LMG S-19264T (=DSM 44701T), isolated from a smear-ripened cheese.</title>
        <authorList>
            <consortium name="US DOE Joint Genome Institute (JGI-PGF)"/>
            <person name="Walter F."/>
            <person name="Albersmeier A."/>
            <person name="Kalinowski J."/>
            <person name="Ruckert C."/>
        </authorList>
    </citation>
    <scope>NUCLEOTIDE SEQUENCE</scope>
    <source>
        <strain evidence="5">CGMCC 1.12426</strain>
    </source>
</reference>
<dbReference type="Pfam" id="PF16113">
    <property type="entry name" value="ECH_2"/>
    <property type="match status" value="1"/>
</dbReference>
<dbReference type="GO" id="GO:0006574">
    <property type="term" value="P:L-valine catabolic process"/>
    <property type="evidence" value="ECO:0007669"/>
    <property type="project" value="TreeGrafter"/>
</dbReference>
<dbReference type="AlphaFoldDB" id="A0A916TMJ6"/>
<feature type="domain" description="Enoyl-CoA hydratase/isomerase" evidence="4">
    <location>
        <begin position="19"/>
        <end position="339"/>
    </location>
</feature>
<proteinExistence type="predicted"/>
<dbReference type="Gene3D" id="3.90.226.10">
    <property type="entry name" value="2-enoyl-CoA Hydratase, Chain A, domain 1"/>
    <property type="match status" value="1"/>
</dbReference>
<comment type="catalytic activity">
    <reaction evidence="1">
        <text>3-hydroxy-2-methylpropanoyl-CoA + H2O = 3-hydroxy-2-methylpropanoate + CoA + H(+)</text>
        <dbReference type="Rhea" id="RHEA:20888"/>
        <dbReference type="ChEBI" id="CHEBI:11805"/>
        <dbReference type="ChEBI" id="CHEBI:15377"/>
        <dbReference type="ChEBI" id="CHEBI:15378"/>
        <dbReference type="ChEBI" id="CHEBI:57287"/>
        <dbReference type="ChEBI" id="CHEBI:57340"/>
        <dbReference type="EC" id="3.1.2.4"/>
    </reaction>
</comment>
<dbReference type="SUPFAM" id="SSF52096">
    <property type="entry name" value="ClpP/crotonase"/>
    <property type="match status" value="1"/>
</dbReference>
<gene>
    <name evidence="5" type="ORF">GCM10011316_30820</name>
</gene>
<protein>
    <recommendedName>
        <fullName evidence="2">3-hydroxyisobutyryl-CoA hydrolase</fullName>
        <ecNumber evidence="2">3.1.2.4</ecNumber>
    </recommendedName>
</protein>
<evidence type="ECO:0000259" key="4">
    <source>
        <dbReference type="Pfam" id="PF16113"/>
    </source>
</evidence>
<dbReference type="PANTHER" id="PTHR43176:SF3">
    <property type="entry name" value="3-HYDROXYISOBUTYRYL-COA HYDROLASE, MITOCHONDRIAL"/>
    <property type="match status" value="1"/>
</dbReference>
<comment type="caution">
    <text evidence="5">The sequence shown here is derived from an EMBL/GenBank/DDBJ whole genome shotgun (WGS) entry which is preliminary data.</text>
</comment>
<dbReference type="CDD" id="cd06558">
    <property type="entry name" value="crotonase-like"/>
    <property type="match status" value="1"/>
</dbReference>
<keyword evidence="6" id="KW-1185">Reference proteome</keyword>
<dbReference type="FunFam" id="3.90.226.10:FF:000026">
    <property type="entry name" value="3-hydroxyisobutyryl-CoA hydrolase, mitochondrial"/>
    <property type="match status" value="1"/>
</dbReference>
<evidence type="ECO:0000313" key="5">
    <source>
        <dbReference type="EMBL" id="GGB56534.1"/>
    </source>
</evidence>
<dbReference type="Proteomes" id="UP000605148">
    <property type="component" value="Unassembled WGS sequence"/>
</dbReference>
<dbReference type="GO" id="GO:0003860">
    <property type="term" value="F:3-hydroxyisobutyryl-CoA hydrolase activity"/>
    <property type="evidence" value="ECO:0007669"/>
    <property type="project" value="UniProtKB-EC"/>
</dbReference>
<dbReference type="InterPro" id="IPR032259">
    <property type="entry name" value="HIBYL-CoA-H"/>
</dbReference>
<organism evidence="5 6">
    <name type="scientific">Roseibium aquae</name>
    <dbReference type="NCBI Taxonomy" id="1323746"/>
    <lineage>
        <taxon>Bacteria</taxon>
        <taxon>Pseudomonadati</taxon>
        <taxon>Pseudomonadota</taxon>
        <taxon>Alphaproteobacteria</taxon>
        <taxon>Hyphomicrobiales</taxon>
        <taxon>Stappiaceae</taxon>
        <taxon>Roseibium</taxon>
    </lineage>
</organism>
<evidence type="ECO:0000256" key="1">
    <source>
        <dbReference type="ARBA" id="ARBA00001709"/>
    </source>
</evidence>
<dbReference type="InterPro" id="IPR045004">
    <property type="entry name" value="ECH_dom"/>
</dbReference>
<dbReference type="NCBIfam" id="NF004127">
    <property type="entry name" value="PRK05617.1"/>
    <property type="match status" value="1"/>
</dbReference>